<feature type="region of interest" description="Disordered" evidence="8">
    <location>
        <begin position="543"/>
        <end position="596"/>
    </location>
</feature>
<evidence type="ECO:0000256" key="8">
    <source>
        <dbReference type="SAM" id="MobiDB-lite"/>
    </source>
</evidence>
<feature type="compositionally biased region" description="Low complexity" evidence="8">
    <location>
        <begin position="548"/>
        <end position="560"/>
    </location>
</feature>
<keyword evidence="10" id="KW-1185">Reference proteome</keyword>
<comment type="similarity">
    <text evidence="6">Belongs to the WD repeat TRM82 family.</text>
</comment>
<keyword evidence="9" id="KW-0808">Transferase</keyword>
<comment type="subcellular location">
    <subcellularLocation>
        <location evidence="1 6">Nucleus</location>
    </subcellularLocation>
</comment>
<dbReference type="AlphaFoldDB" id="A0A1M2VXX4"/>
<dbReference type="InterPro" id="IPR028884">
    <property type="entry name" value="Trm82"/>
</dbReference>
<dbReference type="PANTHER" id="PTHR16288">
    <property type="entry name" value="WD40 REPEAT PROTEIN 4"/>
    <property type="match status" value="1"/>
</dbReference>
<feature type="compositionally biased region" description="Basic and acidic residues" evidence="8">
    <location>
        <begin position="586"/>
        <end position="596"/>
    </location>
</feature>
<feature type="region of interest" description="Disordered" evidence="8">
    <location>
        <begin position="122"/>
        <end position="151"/>
    </location>
</feature>
<evidence type="ECO:0000256" key="4">
    <source>
        <dbReference type="ARBA" id="ARBA00022737"/>
    </source>
</evidence>
<dbReference type="PROSITE" id="PS50082">
    <property type="entry name" value="WD_REPEATS_2"/>
    <property type="match status" value="1"/>
</dbReference>
<evidence type="ECO:0000256" key="7">
    <source>
        <dbReference type="PROSITE-ProRule" id="PRU00221"/>
    </source>
</evidence>
<dbReference type="OrthoDB" id="339900at2759"/>
<comment type="function">
    <text evidence="6">Required for the formation of N(7)-methylguanine at position 46 (m7G46) in tRNA. In the complex, it is required to stabilize and induce conformational changes of the catalytic subunit.</text>
</comment>
<feature type="region of interest" description="Disordered" evidence="8">
    <location>
        <begin position="259"/>
        <end position="347"/>
    </location>
</feature>
<dbReference type="GO" id="GO:0005634">
    <property type="term" value="C:nucleus"/>
    <property type="evidence" value="ECO:0007669"/>
    <property type="project" value="UniProtKB-SubCell"/>
</dbReference>
<dbReference type="EMBL" id="MNAD01000488">
    <property type="protein sequence ID" value="OJT12445.1"/>
    <property type="molecule type" value="Genomic_DNA"/>
</dbReference>
<protein>
    <submittedName>
        <fullName evidence="9">tRNA (Guanine-N(7)-)-methyltransferase non-catalytic subunit TRM82</fullName>
    </submittedName>
</protein>
<keyword evidence="4 6" id="KW-0677">Repeat</keyword>
<evidence type="ECO:0000256" key="6">
    <source>
        <dbReference type="HAMAP-Rule" id="MF_03056"/>
    </source>
</evidence>
<name>A0A1M2VXX4_TRAPU</name>
<comment type="pathway">
    <text evidence="6">tRNA modification; N(7)-methylguanine-tRNA biosynthesis.</text>
</comment>
<keyword evidence="3 6" id="KW-0819">tRNA processing</keyword>
<dbReference type="STRING" id="154538.A0A1M2VXX4"/>
<dbReference type="InterPro" id="IPR001680">
    <property type="entry name" value="WD40_rpt"/>
</dbReference>
<sequence length="596" mass="63808">MAHFPYTRLLIGEKKAIAAVGHHFHVLNVHTGEIICSTTKLDGDAQEKLLRSGPIRCAAVDSGFAHLITTGDDKRLKVWHIGDSLELLSERELPKKPTEIGFTPDGQTIVVSDKFGDVFSYPLQPDPSPTPSTSQAGASKRGSLTAHENPSNGTLILGHASMLTTYLLTPEGQYILTADRDEHIRVSWFPKGYVIERYCLGQEKFVSALHIPSFNSSMLVSGGGDPTLKFWDWMSGKLTGEVSIFDAVTPHIKVKAPKWRHGWNDGEGEEGPSESKAKGKGKGKRRGKGKKGTADAPEETTEASQQAEGGSGDHAEALPAASNEDVPMTEASASTPVSSAAQATPGVPEDSQLVFAVHRIQSVDRGEHGRFVVFSAIGAAAVFYAPIPAEGDTLPASAVRSVVFEKSVIDFTVAQDGNVWALLDAEWETAPEASSTEQTSPVRLLIWQDTTLTESPGVQTLLLTALNSKSLLPAATAAQLKALDLYSGLSALPKNVDPEHDPLIRDTLSEVAATPAEGADGKQLTQRELGRLRKKKALLAKIQEQEQKAQASREGTAGTEGEAEREVKRARSESAAEEPAAAVADPETRDVEMSPL</sequence>
<feature type="compositionally biased region" description="Basic and acidic residues" evidence="8">
    <location>
        <begin position="562"/>
        <end position="574"/>
    </location>
</feature>
<keyword evidence="2 6" id="KW-0853">WD repeat</keyword>
<accession>A0A1M2VXX4</accession>
<evidence type="ECO:0000256" key="2">
    <source>
        <dbReference type="ARBA" id="ARBA00022574"/>
    </source>
</evidence>
<dbReference type="SUPFAM" id="SSF50978">
    <property type="entry name" value="WD40 repeat-like"/>
    <property type="match status" value="1"/>
</dbReference>
<evidence type="ECO:0000313" key="9">
    <source>
        <dbReference type="EMBL" id="OJT12445.1"/>
    </source>
</evidence>
<proteinExistence type="inferred from homology"/>
<dbReference type="UniPathway" id="UPA00989"/>
<dbReference type="InterPro" id="IPR036322">
    <property type="entry name" value="WD40_repeat_dom_sf"/>
</dbReference>
<comment type="caution">
    <text evidence="9">The sequence shown here is derived from an EMBL/GenBank/DDBJ whole genome shotgun (WGS) entry which is preliminary data.</text>
</comment>
<dbReference type="GO" id="GO:0008168">
    <property type="term" value="F:methyltransferase activity"/>
    <property type="evidence" value="ECO:0007669"/>
    <property type="project" value="UniProtKB-KW"/>
</dbReference>
<organism evidence="9 10">
    <name type="scientific">Trametes pubescens</name>
    <name type="common">White-rot fungus</name>
    <dbReference type="NCBI Taxonomy" id="154538"/>
    <lineage>
        <taxon>Eukaryota</taxon>
        <taxon>Fungi</taxon>
        <taxon>Dikarya</taxon>
        <taxon>Basidiomycota</taxon>
        <taxon>Agaricomycotina</taxon>
        <taxon>Agaricomycetes</taxon>
        <taxon>Polyporales</taxon>
        <taxon>Polyporaceae</taxon>
        <taxon>Trametes</taxon>
    </lineage>
</organism>
<feature type="compositionally biased region" description="Polar residues" evidence="8">
    <location>
        <begin position="331"/>
        <end position="342"/>
    </location>
</feature>
<dbReference type="OMA" id="CLGHEKY"/>
<evidence type="ECO:0000256" key="1">
    <source>
        <dbReference type="ARBA" id="ARBA00004123"/>
    </source>
</evidence>
<dbReference type="Pfam" id="PF00400">
    <property type="entry name" value="WD40"/>
    <property type="match status" value="2"/>
</dbReference>
<dbReference type="GO" id="GO:0106004">
    <property type="term" value="P:tRNA (guanine-N7)-methylation"/>
    <property type="evidence" value="ECO:0007669"/>
    <property type="project" value="UniProtKB-UniRule"/>
</dbReference>
<dbReference type="SMART" id="SM00320">
    <property type="entry name" value="WD40"/>
    <property type="match status" value="2"/>
</dbReference>
<keyword evidence="5 6" id="KW-0539">Nucleus</keyword>
<evidence type="ECO:0000256" key="5">
    <source>
        <dbReference type="ARBA" id="ARBA00023242"/>
    </source>
</evidence>
<dbReference type="HAMAP" id="MF_03056">
    <property type="entry name" value="TRM82"/>
    <property type="match status" value="1"/>
</dbReference>
<gene>
    <name evidence="9" type="ORF">TRAPUB_11034</name>
</gene>
<dbReference type="PANTHER" id="PTHR16288:SF0">
    <property type="entry name" value="TRNA (GUANINE-N(7)-)-METHYLTRANSFERASE NON-CATALYTIC SUBUNIT WDR4"/>
    <property type="match status" value="1"/>
</dbReference>
<feature type="repeat" description="WD" evidence="7">
    <location>
        <begin position="215"/>
        <end position="241"/>
    </location>
</feature>
<evidence type="ECO:0000313" key="10">
    <source>
        <dbReference type="Proteomes" id="UP000184267"/>
    </source>
</evidence>
<dbReference type="GO" id="GO:0005829">
    <property type="term" value="C:cytosol"/>
    <property type="evidence" value="ECO:0007669"/>
    <property type="project" value="TreeGrafter"/>
</dbReference>
<feature type="compositionally biased region" description="Basic residues" evidence="8">
    <location>
        <begin position="278"/>
        <end position="291"/>
    </location>
</feature>
<dbReference type="Proteomes" id="UP000184267">
    <property type="component" value="Unassembled WGS sequence"/>
</dbReference>
<keyword evidence="9" id="KW-0489">Methyltransferase</keyword>
<dbReference type="GO" id="GO:0043527">
    <property type="term" value="C:tRNA methyltransferase complex"/>
    <property type="evidence" value="ECO:0007669"/>
    <property type="project" value="TreeGrafter"/>
</dbReference>
<dbReference type="Gene3D" id="2.130.10.10">
    <property type="entry name" value="YVTN repeat-like/Quinoprotein amine dehydrogenase"/>
    <property type="match status" value="2"/>
</dbReference>
<evidence type="ECO:0000256" key="3">
    <source>
        <dbReference type="ARBA" id="ARBA00022694"/>
    </source>
</evidence>
<reference evidence="9 10" key="1">
    <citation type="submission" date="2016-10" db="EMBL/GenBank/DDBJ databases">
        <title>Genome sequence of the basidiomycete white-rot fungus Trametes pubescens.</title>
        <authorList>
            <person name="Makela M.R."/>
            <person name="Granchi Z."/>
            <person name="Peng M."/>
            <person name="De Vries R.P."/>
            <person name="Grigoriev I."/>
            <person name="Riley R."/>
            <person name="Hilden K."/>
        </authorList>
    </citation>
    <scope>NUCLEOTIDE SEQUENCE [LARGE SCALE GENOMIC DNA]</scope>
    <source>
        <strain evidence="9 10">FBCC735</strain>
    </source>
</reference>
<dbReference type="InterPro" id="IPR015943">
    <property type="entry name" value="WD40/YVTN_repeat-like_dom_sf"/>
</dbReference>